<evidence type="ECO:0000313" key="3">
    <source>
        <dbReference type="Proteomes" id="UP001066276"/>
    </source>
</evidence>
<dbReference type="EMBL" id="JANPWB010000007">
    <property type="protein sequence ID" value="KAJ1170850.1"/>
    <property type="molecule type" value="Genomic_DNA"/>
</dbReference>
<evidence type="ECO:0000313" key="2">
    <source>
        <dbReference type="EMBL" id="KAJ1170850.1"/>
    </source>
</evidence>
<keyword evidence="1" id="KW-0732">Signal</keyword>
<organism evidence="2 3">
    <name type="scientific">Pleurodeles waltl</name>
    <name type="common">Iberian ribbed newt</name>
    <dbReference type="NCBI Taxonomy" id="8319"/>
    <lineage>
        <taxon>Eukaryota</taxon>
        <taxon>Metazoa</taxon>
        <taxon>Chordata</taxon>
        <taxon>Craniata</taxon>
        <taxon>Vertebrata</taxon>
        <taxon>Euteleostomi</taxon>
        <taxon>Amphibia</taxon>
        <taxon>Batrachia</taxon>
        <taxon>Caudata</taxon>
        <taxon>Salamandroidea</taxon>
        <taxon>Salamandridae</taxon>
        <taxon>Pleurodelinae</taxon>
        <taxon>Pleurodeles</taxon>
    </lineage>
</organism>
<feature type="signal peptide" evidence="1">
    <location>
        <begin position="1"/>
        <end position="20"/>
    </location>
</feature>
<feature type="chain" id="PRO_5043989594" evidence="1">
    <location>
        <begin position="21"/>
        <end position="141"/>
    </location>
</feature>
<evidence type="ECO:0000256" key="1">
    <source>
        <dbReference type="SAM" id="SignalP"/>
    </source>
</evidence>
<proteinExistence type="predicted"/>
<gene>
    <name evidence="2" type="ORF">NDU88_002721</name>
</gene>
<protein>
    <submittedName>
        <fullName evidence="2">Uncharacterized protein</fullName>
    </submittedName>
</protein>
<keyword evidence="3" id="KW-1185">Reference proteome</keyword>
<accession>A0AAV7T3P9</accession>
<name>A0AAV7T3P9_PLEWA</name>
<reference evidence="2" key="1">
    <citation type="journal article" date="2022" name="bioRxiv">
        <title>Sequencing and chromosome-scale assembly of the giantPleurodeles waltlgenome.</title>
        <authorList>
            <person name="Brown T."/>
            <person name="Elewa A."/>
            <person name="Iarovenko S."/>
            <person name="Subramanian E."/>
            <person name="Araus A.J."/>
            <person name="Petzold A."/>
            <person name="Susuki M."/>
            <person name="Suzuki K.-i.T."/>
            <person name="Hayashi T."/>
            <person name="Toyoda A."/>
            <person name="Oliveira C."/>
            <person name="Osipova E."/>
            <person name="Leigh N.D."/>
            <person name="Simon A."/>
            <person name="Yun M.H."/>
        </authorList>
    </citation>
    <scope>NUCLEOTIDE SEQUENCE</scope>
    <source>
        <strain evidence="2">20211129_DDA</strain>
        <tissue evidence="2">Liver</tissue>
    </source>
</reference>
<comment type="caution">
    <text evidence="2">The sequence shown here is derived from an EMBL/GenBank/DDBJ whole genome shotgun (WGS) entry which is preliminary data.</text>
</comment>
<dbReference type="Proteomes" id="UP001066276">
    <property type="component" value="Chromosome 4_1"/>
</dbReference>
<sequence length="141" mass="16057">MVCTAIGVTAIFDLFTHLLADFLQEWTYTASAAVTCVWKRQGIECLVKGPPPSLRRSWRGWWMGSYPSALYSMVLQINRSAPIRQNGIFHAITKEVQILGVVARRSTHCHKRWEDCADGQGRWRMPSWGWLLNEEGVPVVP</sequence>
<dbReference type="AlphaFoldDB" id="A0AAV7T3P9"/>